<name>A0A0B0H844_SOVGS</name>
<dbReference type="eggNOG" id="COG4831">
    <property type="taxonomic scope" value="Bacteria"/>
</dbReference>
<protein>
    <recommendedName>
        <fullName evidence="3">DUF2173 family protein</fullName>
    </recommendedName>
</protein>
<proteinExistence type="predicted"/>
<evidence type="ECO:0000313" key="1">
    <source>
        <dbReference type="EMBL" id="KHF24044.1"/>
    </source>
</evidence>
<evidence type="ECO:0008006" key="3">
    <source>
        <dbReference type="Google" id="ProtNLM"/>
    </source>
</evidence>
<dbReference type="Proteomes" id="UP000030856">
    <property type="component" value="Unassembled WGS sequence"/>
</dbReference>
<keyword evidence="2" id="KW-1185">Reference proteome</keyword>
<accession>A0A0B0H844</accession>
<gene>
    <name evidence="1" type="ORF">JV46_26570</name>
</gene>
<dbReference type="EMBL" id="JRAA01000003">
    <property type="protein sequence ID" value="KHF24044.1"/>
    <property type="molecule type" value="Genomic_DNA"/>
</dbReference>
<dbReference type="Pfam" id="PF09941">
    <property type="entry name" value="DUF2173"/>
    <property type="match status" value="1"/>
</dbReference>
<reference evidence="1 2" key="1">
    <citation type="journal article" date="2014" name="BMC Genomics">
        <title>The genome of the intracellular bacterium of the coastal bivalve, Solemya velum: a blueprint for thriving in and out of symbiosis.</title>
        <authorList>
            <person name="Dmytrenko O."/>
            <person name="Russell S.L."/>
            <person name="Loo W.T."/>
            <person name="Fontanez K.M."/>
            <person name="Liao L."/>
            <person name="Roeselers G."/>
            <person name="Sharma R."/>
            <person name="Stewart F.J."/>
            <person name="Newton I.L."/>
            <person name="Woyke T."/>
            <person name="Wu D."/>
            <person name="Lang J.M."/>
            <person name="Eisen J.A."/>
            <person name="Cavanaugh C.M."/>
        </authorList>
    </citation>
    <scope>NUCLEOTIDE SEQUENCE [LARGE SCALE GENOMIC DNA]</scope>
    <source>
        <strain evidence="1 2">WH</strain>
    </source>
</reference>
<evidence type="ECO:0000313" key="2">
    <source>
        <dbReference type="Proteomes" id="UP000030856"/>
    </source>
</evidence>
<organism evidence="1 2">
    <name type="scientific">Solemya velum gill symbiont</name>
    <dbReference type="NCBI Taxonomy" id="2340"/>
    <lineage>
        <taxon>Bacteria</taxon>
        <taxon>Pseudomonadati</taxon>
        <taxon>Pseudomonadota</taxon>
        <taxon>Gammaproteobacteria</taxon>
        <taxon>sulfur-oxidizing symbionts</taxon>
    </lineage>
</organism>
<dbReference type="AlphaFoldDB" id="A0A0B0H844"/>
<dbReference type="PATRIC" id="fig|2340.3.peg.2122"/>
<dbReference type="InterPro" id="IPR018685">
    <property type="entry name" value="DUF2173"/>
</dbReference>
<comment type="caution">
    <text evidence="1">The sequence shown here is derived from an EMBL/GenBank/DDBJ whole genome shotgun (WGS) entry which is preliminary data.</text>
</comment>
<sequence length="122" mass="13468">MEKSVSVLLELSGKPGVIAVGEYSYRGDRFSVKGELSDEMARMASIMCRTTTMSEHMQARILDSFCPDCGILPPQGWIVRGPMFTVCNIANVFCFLDNNTGSLNEIVAQMRELLGDTDPKLI</sequence>
<dbReference type="STRING" id="2340.JV46_26570"/>